<sequence>MSKSARSRPPKPPVSSDYLNDGAGKVRMSTLWNPAALRRVQPSSSSSSSGRVVPPVKDTVAETSVVEIDLNCWRKRSRDSQDSLDSGVESVCENFSPPVSTPVSPPSEPEDPTEAGPVVPNTEPDPEPELVPNQDLEPEVVPAPIPDTWDPAVPGDLWGLAGSLGYLGLSEFVPPVFEGPEERGDFDHAFSFNLHNHLLDLVGHREFVPSTLLMAPASKSQQHPRSQGRRPMQPMQHGRQQQQIVNDARATMIPPGGLYYGPYPPPHPPPPPHLINYHLIAQFSQMSDFNNNANSYSMTHFSIQHRQVVHSSFYIPPIPMPPAPPPGFMYPAPSSAYMAPAPPTQRRPAVEQAAPTPRRPSYADKLRNGATHEESEESTEETETKEEEEKELNLVENAADMEQKLLSDGIKSEAEKMAIEEMENMRLLQLQLAQHLQQVQPWQQAVADLKRWSSRPRGVRVGPVGKNRLEMEEEFRSLHKTESYLARFRPSLTEHPPVFYFKEKYELKPIAVEEFEDPAEWRSPHDKDFWVKCVVELE</sequence>
<proteinExistence type="predicted"/>
<feature type="compositionally biased region" description="Basic and acidic residues" evidence="1">
    <location>
        <begin position="361"/>
        <end position="373"/>
    </location>
</feature>
<evidence type="ECO:0000313" key="2">
    <source>
        <dbReference type="EMBL" id="GMT31084.1"/>
    </source>
</evidence>
<evidence type="ECO:0000256" key="1">
    <source>
        <dbReference type="SAM" id="MobiDB-lite"/>
    </source>
</evidence>
<dbReference type="AlphaFoldDB" id="A0AAV5WGC0"/>
<organism evidence="2 3">
    <name type="scientific">Pristionchus fissidentatus</name>
    <dbReference type="NCBI Taxonomy" id="1538716"/>
    <lineage>
        <taxon>Eukaryota</taxon>
        <taxon>Metazoa</taxon>
        <taxon>Ecdysozoa</taxon>
        <taxon>Nematoda</taxon>
        <taxon>Chromadorea</taxon>
        <taxon>Rhabditida</taxon>
        <taxon>Rhabditina</taxon>
        <taxon>Diplogasteromorpha</taxon>
        <taxon>Diplogasteroidea</taxon>
        <taxon>Neodiplogasteridae</taxon>
        <taxon>Pristionchus</taxon>
    </lineage>
</organism>
<feature type="region of interest" description="Disordered" evidence="1">
    <location>
        <begin position="37"/>
        <end position="134"/>
    </location>
</feature>
<accession>A0AAV5WGC0</accession>
<name>A0AAV5WGC0_9BILA</name>
<comment type="caution">
    <text evidence="2">The sequence shown here is derived from an EMBL/GenBank/DDBJ whole genome shotgun (WGS) entry which is preliminary data.</text>
</comment>
<feature type="region of interest" description="Disordered" evidence="1">
    <location>
        <begin position="216"/>
        <end position="240"/>
    </location>
</feature>
<feature type="region of interest" description="Disordered" evidence="1">
    <location>
        <begin position="1"/>
        <end position="23"/>
    </location>
</feature>
<evidence type="ECO:0000313" key="3">
    <source>
        <dbReference type="Proteomes" id="UP001432322"/>
    </source>
</evidence>
<feature type="compositionally biased region" description="Low complexity" evidence="1">
    <location>
        <begin position="229"/>
        <end position="240"/>
    </location>
</feature>
<protein>
    <submittedName>
        <fullName evidence="2">Uncharacterized protein</fullName>
    </submittedName>
</protein>
<feature type="compositionally biased region" description="Acidic residues" evidence="1">
    <location>
        <begin position="374"/>
        <end position="390"/>
    </location>
</feature>
<gene>
    <name evidence="2" type="ORF">PFISCL1PPCAC_22381</name>
</gene>
<keyword evidence="3" id="KW-1185">Reference proteome</keyword>
<feature type="region of interest" description="Disordered" evidence="1">
    <location>
        <begin position="339"/>
        <end position="391"/>
    </location>
</feature>
<dbReference type="EMBL" id="BTSY01000005">
    <property type="protein sequence ID" value="GMT31084.1"/>
    <property type="molecule type" value="Genomic_DNA"/>
</dbReference>
<dbReference type="Proteomes" id="UP001432322">
    <property type="component" value="Unassembled WGS sequence"/>
</dbReference>
<reference evidence="2" key="1">
    <citation type="submission" date="2023-10" db="EMBL/GenBank/DDBJ databases">
        <title>Genome assembly of Pristionchus species.</title>
        <authorList>
            <person name="Yoshida K."/>
            <person name="Sommer R.J."/>
        </authorList>
    </citation>
    <scope>NUCLEOTIDE SEQUENCE</scope>
    <source>
        <strain evidence="2">RS5133</strain>
    </source>
</reference>